<keyword evidence="1" id="KW-1133">Transmembrane helix</keyword>
<evidence type="ECO:0000256" key="1">
    <source>
        <dbReference type="SAM" id="Phobius"/>
    </source>
</evidence>
<keyword evidence="1" id="KW-0812">Transmembrane</keyword>
<evidence type="ECO:0000313" key="2">
    <source>
        <dbReference type="EMBL" id="QBI21056.1"/>
    </source>
</evidence>
<organism evidence="2 3">
    <name type="scientific">Egibacter rhizosphaerae</name>
    <dbReference type="NCBI Taxonomy" id="1670831"/>
    <lineage>
        <taxon>Bacteria</taxon>
        <taxon>Bacillati</taxon>
        <taxon>Actinomycetota</taxon>
        <taxon>Nitriliruptoria</taxon>
        <taxon>Egibacterales</taxon>
        <taxon>Egibacteraceae</taxon>
        <taxon>Egibacter</taxon>
    </lineage>
</organism>
<proteinExistence type="predicted"/>
<evidence type="ECO:0000313" key="3">
    <source>
        <dbReference type="Proteomes" id="UP000291469"/>
    </source>
</evidence>
<dbReference type="AlphaFoldDB" id="A0A411YJ04"/>
<feature type="transmembrane region" description="Helical" evidence="1">
    <location>
        <begin position="144"/>
        <end position="165"/>
    </location>
</feature>
<name>A0A411YJ04_9ACTN</name>
<dbReference type="EMBL" id="CP036402">
    <property type="protein sequence ID" value="QBI21056.1"/>
    <property type="molecule type" value="Genomic_DNA"/>
</dbReference>
<sequence>MTDHSPDPANPTDRFERFAATVGDLDSDFYAEERQRDVWNEASAVGFQVLLWGVPLVATVLLWTVRASALVPVAALLVPWAVAVVTTLTYARRRGVDPRHVESTSAQPLRLSLFALVVAAAASGVTVAAAQFDAPSTIESFLRGAAQGGAFGLGVIALGALVIAFRERRRRTRAAASPEPPDEDARD</sequence>
<gene>
    <name evidence="2" type="ORF">ER308_16730</name>
</gene>
<keyword evidence="3" id="KW-1185">Reference proteome</keyword>
<feature type="transmembrane region" description="Helical" evidence="1">
    <location>
        <begin position="44"/>
        <end position="63"/>
    </location>
</feature>
<dbReference type="OrthoDB" id="4466927at2"/>
<feature type="transmembrane region" description="Helical" evidence="1">
    <location>
        <begin position="111"/>
        <end position="132"/>
    </location>
</feature>
<accession>A0A411YJ04</accession>
<dbReference type="Proteomes" id="UP000291469">
    <property type="component" value="Chromosome"/>
</dbReference>
<protein>
    <recommendedName>
        <fullName evidence="4">DUF2029 domain-containing protein</fullName>
    </recommendedName>
</protein>
<reference evidence="2 3" key="1">
    <citation type="submission" date="2019-01" db="EMBL/GenBank/DDBJ databases">
        <title>Egibacter rhizosphaerae EGI 80759T.</title>
        <authorList>
            <person name="Chen D.-D."/>
            <person name="Tian Y."/>
            <person name="Jiao J.-Y."/>
            <person name="Zhang X.-T."/>
            <person name="Zhang Y.-G."/>
            <person name="Zhang Y."/>
            <person name="Xiao M."/>
            <person name="Shu W.-S."/>
            <person name="Li W.-J."/>
        </authorList>
    </citation>
    <scope>NUCLEOTIDE SEQUENCE [LARGE SCALE GENOMIC DNA]</scope>
    <source>
        <strain evidence="2 3">EGI 80759</strain>
    </source>
</reference>
<feature type="transmembrane region" description="Helical" evidence="1">
    <location>
        <begin position="69"/>
        <end position="91"/>
    </location>
</feature>
<evidence type="ECO:0008006" key="4">
    <source>
        <dbReference type="Google" id="ProtNLM"/>
    </source>
</evidence>
<keyword evidence="1" id="KW-0472">Membrane</keyword>
<dbReference type="RefSeq" id="WP_131156049.1">
    <property type="nucleotide sequence ID" value="NZ_CP036402.1"/>
</dbReference>
<dbReference type="KEGG" id="erz:ER308_16730"/>